<evidence type="ECO:0000313" key="2">
    <source>
        <dbReference type="Proteomes" id="UP000236893"/>
    </source>
</evidence>
<gene>
    <name evidence="1" type="ORF">C3K47_01480</name>
</gene>
<evidence type="ECO:0008006" key="3">
    <source>
        <dbReference type="Google" id="ProtNLM"/>
    </source>
</evidence>
<dbReference type="EMBL" id="PQVF01000001">
    <property type="protein sequence ID" value="POY39195.1"/>
    <property type="molecule type" value="Genomic_DNA"/>
</dbReference>
<protein>
    <recommendedName>
        <fullName evidence="3">General stress protein CsbD</fullName>
    </recommendedName>
</protein>
<reference evidence="1 2" key="1">
    <citation type="submission" date="2018-01" db="EMBL/GenBank/DDBJ databases">
        <authorList>
            <person name="Gaut B.S."/>
            <person name="Morton B.R."/>
            <person name="Clegg M.T."/>
            <person name="Duvall M.R."/>
        </authorList>
    </citation>
    <scope>NUCLEOTIDE SEQUENCE [LARGE SCALE GENOMIC DNA]</scope>
    <source>
        <strain evidence="1 2">HR-AV</strain>
    </source>
</reference>
<dbReference type="OrthoDB" id="770226at2"/>
<evidence type="ECO:0000313" key="1">
    <source>
        <dbReference type="EMBL" id="POY39195.1"/>
    </source>
</evidence>
<proteinExistence type="predicted"/>
<keyword evidence="2" id="KW-1185">Reference proteome</keyword>
<dbReference type="Gene3D" id="1.10.1470.10">
    <property type="entry name" value="YjbJ"/>
    <property type="match status" value="1"/>
</dbReference>
<dbReference type="RefSeq" id="WP_103787297.1">
    <property type="nucleotide sequence ID" value="NZ_PQVF01000001.1"/>
</dbReference>
<dbReference type="AlphaFoldDB" id="A0A2S5A9G5"/>
<comment type="caution">
    <text evidence="1">The sequence shown here is derived from an EMBL/GenBank/DDBJ whole genome shotgun (WGS) entry which is preliminary data.</text>
</comment>
<name>A0A2S5A9G5_9SPHI</name>
<dbReference type="InterPro" id="IPR036629">
    <property type="entry name" value="YjbJ_sf"/>
</dbReference>
<accession>A0A2S5A9G5</accession>
<organism evidence="1 2">
    <name type="scientific">Solitalea longa</name>
    <dbReference type="NCBI Taxonomy" id="2079460"/>
    <lineage>
        <taxon>Bacteria</taxon>
        <taxon>Pseudomonadati</taxon>
        <taxon>Bacteroidota</taxon>
        <taxon>Sphingobacteriia</taxon>
        <taxon>Sphingobacteriales</taxon>
        <taxon>Sphingobacteriaceae</taxon>
        <taxon>Solitalea</taxon>
    </lineage>
</organism>
<sequence>MSSLINSTNWDKIRIKIKRKYNRLTDEELVLVPGQEDDFINRLMKAINKDRNYVEFMLSKMQSNTENNRL</sequence>
<dbReference type="Proteomes" id="UP000236893">
    <property type="component" value="Unassembled WGS sequence"/>
</dbReference>